<protein>
    <submittedName>
        <fullName evidence="5">37S ribosomal protein S7, mitochondrial</fullName>
    </submittedName>
</protein>
<feature type="domain" description="Small ribosomal subunit protein uS7" evidence="4">
    <location>
        <begin position="167"/>
        <end position="302"/>
    </location>
</feature>
<dbReference type="PANTHER" id="PTHR11205">
    <property type="entry name" value="RIBOSOMAL PROTEIN S7"/>
    <property type="match status" value="1"/>
</dbReference>
<proteinExistence type="inferred from homology"/>
<dbReference type="InterPro" id="IPR023798">
    <property type="entry name" value="Ribosomal_uS7_dom"/>
</dbReference>
<keyword evidence="6" id="KW-1185">Reference proteome</keyword>
<gene>
    <name evidence="5" type="ORF">NEOLI_003572</name>
</gene>
<reference evidence="5 6" key="1">
    <citation type="submission" date="2016-04" db="EMBL/GenBank/DDBJ databases">
        <title>Evolutionary innovation and constraint leading to complex multicellularity in the Ascomycota.</title>
        <authorList>
            <person name="Cisse O."/>
            <person name="Nguyen A."/>
            <person name="Hewitt D.A."/>
            <person name="Jedd G."/>
            <person name="Stajich J.E."/>
        </authorList>
    </citation>
    <scope>NUCLEOTIDE SEQUENCE [LARGE SCALE GENOMIC DNA]</scope>
    <source>
        <strain evidence="5 6">DAH-3</strain>
    </source>
</reference>
<dbReference type="GO" id="GO:0005840">
    <property type="term" value="C:ribosome"/>
    <property type="evidence" value="ECO:0007669"/>
    <property type="project" value="UniProtKB-KW"/>
</dbReference>
<dbReference type="GO" id="GO:0006412">
    <property type="term" value="P:translation"/>
    <property type="evidence" value="ECO:0007669"/>
    <property type="project" value="InterPro"/>
</dbReference>
<dbReference type="Gene3D" id="1.10.455.10">
    <property type="entry name" value="Ribosomal protein S7 domain"/>
    <property type="match status" value="1"/>
</dbReference>
<dbReference type="EMBL" id="LXFE01000367">
    <property type="protein sequence ID" value="OLL25550.1"/>
    <property type="molecule type" value="Genomic_DNA"/>
</dbReference>
<keyword evidence="3" id="KW-0687">Ribonucleoprotein</keyword>
<dbReference type="InterPro" id="IPR000235">
    <property type="entry name" value="Ribosomal_uS7"/>
</dbReference>
<dbReference type="Proteomes" id="UP000186594">
    <property type="component" value="Unassembled WGS sequence"/>
</dbReference>
<organism evidence="5 6">
    <name type="scientific">Neolecta irregularis (strain DAH-3)</name>
    <dbReference type="NCBI Taxonomy" id="1198029"/>
    <lineage>
        <taxon>Eukaryota</taxon>
        <taxon>Fungi</taxon>
        <taxon>Dikarya</taxon>
        <taxon>Ascomycota</taxon>
        <taxon>Taphrinomycotina</taxon>
        <taxon>Neolectales</taxon>
        <taxon>Neolectaceae</taxon>
        <taxon>Neolecta</taxon>
    </lineage>
</organism>
<dbReference type="STRING" id="1198029.A0A1U7LSA1"/>
<evidence type="ECO:0000313" key="6">
    <source>
        <dbReference type="Proteomes" id="UP000186594"/>
    </source>
</evidence>
<dbReference type="GO" id="GO:1990904">
    <property type="term" value="C:ribonucleoprotein complex"/>
    <property type="evidence" value="ECO:0007669"/>
    <property type="project" value="UniProtKB-KW"/>
</dbReference>
<comment type="caution">
    <text evidence="5">The sequence shown here is derived from an EMBL/GenBank/DDBJ whole genome shotgun (WGS) entry which is preliminary data.</text>
</comment>
<dbReference type="Pfam" id="PF00177">
    <property type="entry name" value="Ribosomal_S7"/>
    <property type="match status" value="1"/>
</dbReference>
<comment type="similarity">
    <text evidence="1">Belongs to the universal ribosomal protein uS7 family.</text>
</comment>
<evidence type="ECO:0000313" key="5">
    <source>
        <dbReference type="EMBL" id="OLL25550.1"/>
    </source>
</evidence>
<dbReference type="InterPro" id="IPR036823">
    <property type="entry name" value="Ribosomal_uS7_dom_sf"/>
</dbReference>
<evidence type="ECO:0000256" key="2">
    <source>
        <dbReference type="ARBA" id="ARBA00022980"/>
    </source>
</evidence>
<name>A0A1U7LSA1_NEOID</name>
<dbReference type="OrthoDB" id="9972728at2759"/>
<evidence type="ECO:0000256" key="3">
    <source>
        <dbReference type="ARBA" id="ARBA00023274"/>
    </source>
</evidence>
<evidence type="ECO:0000259" key="4">
    <source>
        <dbReference type="Pfam" id="PF00177"/>
    </source>
</evidence>
<dbReference type="InterPro" id="IPR047988">
    <property type="entry name" value="Ribosomal_uS7m_fungi"/>
</dbReference>
<keyword evidence="2 5" id="KW-0689">Ribosomal protein</keyword>
<accession>A0A1U7LSA1</accession>
<sequence>MFVLSPLRPLLGRFPVQNRLLLRFASSRAKRPPQTKKIVTNKNIGNVTEKATASDNILHNDKECPEKPSPIVQEDSIAVQKIFEQATASDNILHSDKEDPENPSPIDQVPEDSIAVQKISEQGNTALEDTPEAIMGLEGPDGLKRIQFDLQGNPDPEELCVDPKSINIPVRTDPLCAYFVNLIMREGKKSKAQKLVQDILEYLRGKVHVDPVETLRQAVESASPLVKIVQQSKGSKKVAVPVPLKERQRHRQALLWMCGACDKRGHTNFSIRFAQEVLEVMEGKSSVFQKKEQVHRMAMINRSNAVIKADS</sequence>
<dbReference type="AlphaFoldDB" id="A0A1U7LSA1"/>
<dbReference type="SUPFAM" id="SSF47973">
    <property type="entry name" value="Ribosomal protein S7"/>
    <property type="match status" value="1"/>
</dbReference>
<evidence type="ECO:0000256" key="1">
    <source>
        <dbReference type="ARBA" id="ARBA00007151"/>
    </source>
</evidence>
<dbReference type="CDD" id="cd14868">
    <property type="entry name" value="uS7_Mitochondria_Fungi"/>
    <property type="match status" value="1"/>
</dbReference>